<feature type="transmembrane region" description="Helical" evidence="7">
    <location>
        <begin position="587"/>
        <end position="608"/>
    </location>
</feature>
<gene>
    <name evidence="9" type="primary">LOC101849136</name>
</gene>
<accession>A0ABM1VVR5</accession>
<feature type="compositionally biased region" description="Basic and acidic residues" evidence="6">
    <location>
        <begin position="314"/>
        <end position="328"/>
    </location>
</feature>
<feature type="region of interest" description="Disordered" evidence="6">
    <location>
        <begin position="313"/>
        <end position="351"/>
    </location>
</feature>
<dbReference type="GeneID" id="101849136"/>
<feature type="transmembrane region" description="Helical" evidence="7">
    <location>
        <begin position="130"/>
        <end position="151"/>
    </location>
</feature>
<dbReference type="RefSeq" id="XP_035826507.1">
    <property type="nucleotide sequence ID" value="XM_035970614.1"/>
</dbReference>
<keyword evidence="2" id="KW-0813">Transport</keyword>
<feature type="compositionally biased region" description="Basic and acidic residues" evidence="6">
    <location>
        <begin position="263"/>
        <end position="273"/>
    </location>
</feature>
<dbReference type="Proteomes" id="UP000694888">
    <property type="component" value="Unplaced"/>
</dbReference>
<evidence type="ECO:0000256" key="5">
    <source>
        <dbReference type="ARBA" id="ARBA00023136"/>
    </source>
</evidence>
<keyword evidence="5 7" id="KW-0472">Membrane</keyword>
<evidence type="ECO:0000256" key="2">
    <source>
        <dbReference type="ARBA" id="ARBA00022448"/>
    </source>
</evidence>
<feature type="compositionally biased region" description="Basic residues" evidence="6">
    <location>
        <begin position="229"/>
        <end position="239"/>
    </location>
</feature>
<feature type="region of interest" description="Disordered" evidence="6">
    <location>
        <begin position="263"/>
        <end position="287"/>
    </location>
</feature>
<protein>
    <submittedName>
        <fullName evidence="9">Uncharacterized protein LOC101849136</fullName>
    </submittedName>
</protein>
<evidence type="ECO:0000313" key="9">
    <source>
        <dbReference type="RefSeq" id="XP_035826507.1"/>
    </source>
</evidence>
<feature type="region of interest" description="Disordered" evidence="6">
    <location>
        <begin position="426"/>
        <end position="479"/>
    </location>
</feature>
<feature type="compositionally biased region" description="Low complexity" evidence="6">
    <location>
        <begin position="426"/>
        <end position="444"/>
    </location>
</feature>
<keyword evidence="4 7" id="KW-1133">Transmembrane helix</keyword>
<keyword evidence="8" id="KW-1185">Reference proteome</keyword>
<evidence type="ECO:0000256" key="6">
    <source>
        <dbReference type="SAM" id="MobiDB-lite"/>
    </source>
</evidence>
<comment type="subcellular location">
    <subcellularLocation>
        <location evidence="1">Membrane</location>
        <topology evidence="1">Multi-pass membrane protein</topology>
    </subcellularLocation>
</comment>
<feature type="transmembrane region" description="Helical" evidence="7">
    <location>
        <begin position="489"/>
        <end position="509"/>
    </location>
</feature>
<proteinExistence type="predicted"/>
<feature type="compositionally biased region" description="Basic and acidic residues" evidence="6">
    <location>
        <begin position="204"/>
        <end position="217"/>
    </location>
</feature>
<evidence type="ECO:0000256" key="1">
    <source>
        <dbReference type="ARBA" id="ARBA00004141"/>
    </source>
</evidence>
<keyword evidence="3 7" id="KW-0812">Transmembrane</keyword>
<evidence type="ECO:0000256" key="3">
    <source>
        <dbReference type="ARBA" id="ARBA00022692"/>
    </source>
</evidence>
<name>A0ABM1VVR5_APLCA</name>
<feature type="region of interest" description="Disordered" evidence="6">
    <location>
        <begin position="203"/>
        <end position="250"/>
    </location>
</feature>
<sequence length="611" mass="65240">MKISQVGETQPGWNTEATTSLYDTSERVINSSTTTTTSYGWLVSQNSSYSPLMSMGTDAFAGGAGDGAGDGAGGAGGGDVAAAVEDGEIPMTGILGVAGFVLLDMGFDLSMSVNRAFILEVVPSFQHTRILVVATSVAATGGILFSSLGVFDLSGYLRSAFHVDGMAATILLLSLVQAVFVTASFGSSIFMGHLLHVRHSKSLKGTEEEAGTDHPDTRGGPLVESAHSAYHHHHHHRPRSGSIMSSHRHSVSAIAESKLDNLSGDKQDAESDKQPLLSSKNNNMFNNGTKPLKEYSTFSESNFTSSVLGSLSETFEHPPSCDKPEVRHPNTAAGDTPTNLAQTQSWERGRDVTDFPYQRLDTTESVEEKETPEQCDHYDDSISTSSAVGVIWSLANSLSLSVVKTDIDIAPLGDFHSRKLAQLQYNNNSSSSNNINSNTTISSITKDRVKNKKSKRSTSLLSSSSPSSKPRPTSSSSAASTSSFFNKRVLLFAAATFTSNGTLMSIAPFSANTLTVEILGGDPTATPGTQAYANYELGQRMGSLGILVYYCTYFLASLGNNKFLQLYVFTGIFMGPVMSAVQSAWVPIYYCMISSFIAVSLMGALCFVERK</sequence>
<organism evidence="8 9">
    <name type="scientific">Aplysia californica</name>
    <name type="common">California sea hare</name>
    <dbReference type="NCBI Taxonomy" id="6500"/>
    <lineage>
        <taxon>Eukaryota</taxon>
        <taxon>Metazoa</taxon>
        <taxon>Spiralia</taxon>
        <taxon>Lophotrochozoa</taxon>
        <taxon>Mollusca</taxon>
        <taxon>Gastropoda</taxon>
        <taxon>Heterobranchia</taxon>
        <taxon>Euthyneura</taxon>
        <taxon>Tectipleura</taxon>
        <taxon>Aplysiida</taxon>
        <taxon>Aplysioidea</taxon>
        <taxon>Aplysiidae</taxon>
        <taxon>Aplysia</taxon>
    </lineage>
</organism>
<evidence type="ECO:0000256" key="4">
    <source>
        <dbReference type="ARBA" id="ARBA00022989"/>
    </source>
</evidence>
<feature type="compositionally biased region" description="Polar residues" evidence="6">
    <location>
        <begin position="276"/>
        <end position="287"/>
    </location>
</feature>
<feature type="transmembrane region" description="Helical" evidence="7">
    <location>
        <begin position="563"/>
        <end position="581"/>
    </location>
</feature>
<feature type="transmembrane region" description="Helical" evidence="7">
    <location>
        <begin position="171"/>
        <end position="195"/>
    </location>
</feature>
<dbReference type="PANTHER" id="PTHR19432:SF35">
    <property type="entry name" value="SOLUTE CARRIER FAMILY 45 MEMBER 3 ISOFORM X1"/>
    <property type="match status" value="1"/>
</dbReference>
<reference evidence="9" key="1">
    <citation type="submission" date="2025-08" db="UniProtKB">
        <authorList>
            <consortium name="RefSeq"/>
        </authorList>
    </citation>
    <scope>IDENTIFICATION</scope>
</reference>
<evidence type="ECO:0000256" key="7">
    <source>
        <dbReference type="SAM" id="Phobius"/>
    </source>
</evidence>
<feature type="compositionally biased region" description="Polar residues" evidence="6">
    <location>
        <begin position="336"/>
        <end position="346"/>
    </location>
</feature>
<evidence type="ECO:0000313" key="8">
    <source>
        <dbReference type="Proteomes" id="UP000694888"/>
    </source>
</evidence>
<feature type="compositionally biased region" description="Low complexity" evidence="6">
    <location>
        <begin position="457"/>
        <end position="479"/>
    </location>
</feature>
<feature type="transmembrane region" description="Helical" evidence="7">
    <location>
        <begin position="537"/>
        <end position="556"/>
    </location>
</feature>
<dbReference type="PANTHER" id="PTHR19432">
    <property type="entry name" value="SUGAR TRANSPORTER"/>
    <property type="match status" value="1"/>
</dbReference>